<proteinExistence type="predicted"/>
<name>A0AAU1U3B0_9ACTN</name>
<organism evidence="1">
    <name type="scientific">Streptomyces sp. NBC_00119</name>
    <dbReference type="NCBI Taxonomy" id="2975659"/>
    <lineage>
        <taxon>Bacteria</taxon>
        <taxon>Bacillati</taxon>
        <taxon>Actinomycetota</taxon>
        <taxon>Actinomycetes</taxon>
        <taxon>Kitasatosporales</taxon>
        <taxon>Streptomycetaceae</taxon>
        <taxon>Streptomyces</taxon>
    </lineage>
</organism>
<reference evidence="1" key="1">
    <citation type="submission" date="2022-10" db="EMBL/GenBank/DDBJ databases">
        <title>The complete genomes of actinobacterial strains from the NBC collection.</title>
        <authorList>
            <person name="Joergensen T.S."/>
            <person name="Alvarez Arevalo M."/>
            <person name="Sterndorff E.B."/>
            <person name="Faurdal D."/>
            <person name="Vuksanovic O."/>
            <person name="Mourched A.-S."/>
            <person name="Charusanti P."/>
            <person name="Shaw S."/>
            <person name="Blin K."/>
            <person name="Weber T."/>
        </authorList>
    </citation>
    <scope>NUCLEOTIDE SEQUENCE</scope>
    <source>
        <strain evidence="1">NBC_00119</strain>
    </source>
</reference>
<dbReference type="InterPro" id="IPR029058">
    <property type="entry name" value="AB_hydrolase_fold"/>
</dbReference>
<dbReference type="AlphaFoldDB" id="A0AAU1U3B0"/>
<sequence>MPTLLVVGDTDFVRVEHVAVMLNLIPDARLAVLTATTHVSLGGVRRCSCPVTEFLG</sequence>
<gene>
    <name evidence="1" type="ORF">OHU69_10560</name>
</gene>
<dbReference type="EMBL" id="CP108195">
    <property type="protein sequence ID" value="WTS11466.1"/>
    <property type="molecule type" value="Genomic_DNA"/>
</dbReference>
<evidence type="ECO:0000313" key="1">
    <source>
        <dbReference type="EMBL" id="WTS11466.1"/>
    </source>
</evidence>
<dbReference type="SUPFAM" id="SSF53474">
    <property type="entry name" value="alpha/beta-Hydrolases"/>
    <property type="match status" value="1"/>
</dbReference>
<accession>A0AAU1U3B0</accession>
<protein>
    <submittedName>
        <fullName evidence="1">Uncharacterized protein</fullName>
    </submittedName>
</protein>